<accession>A0AB39W785</accession>
<organism evidence="1">
    <name type="scientific">Flavobacterium sp. WC2409</name>
    <dbReference type="NCBI Taxonomy" id="3234139"/>
    <lineage>
        <taxon>Bacteria</taxon>
        <taxon>Pseudomonadati</taxon>
        <taxon>Bacteroidota</taxon>
        <taxon>Flavobacteriia</taxon>
        <taxon>Flavobacteriales</taxon>
        <taxon>Flavobacteriaceae</taxon>
        <taxon>Flavobacterium</taxon>
    </lineage>
</organism>
<dbReference type="AlphaFoldDB" id="A0AB39W785"/>
<dbReference type="EMBL" id="CP165625">
    <property type="protein sequence ID" value="XDU96147.1"/>
    <property type="molecule type" value="Genomic_DNA"/>
</dbReference>
<evidence type="ECO:0008006" key="2">
    <source>
        <dbReference type="Google" id="ProtNLM"/>
    </source>
</evidence>
<reference evidence="1" key="1">
    <citation type="submission" date="2024-07" db="EMBL/GenBank/DDBJ databases">
        <authorList>
            <person name="Biller S.J."/>
        </authorList>
    </citation>
    <scope>NUCLEOTIDE SEQUENCE</scope>
    <source>
        <strain evidence="1">WC2409</strain>
    </source>
</reference>
<protein>
    <recommendedName>
        <fullName evidence="2">DUF4242 domain-containing protein</fullName>
    </recommendedName>
</protein>
<gene>
    <name evidence="1" type="ORF">AB3G34_03360</name>
</gene>
<proteinExistence type="predicted"/>
<evidence type="ECO:0000313" key="1">
    <source>
        <dbReference type="EMBL" id="XDU96147.1"/>
    </source>
</evidence>
<name>A0AB39W785_9FLAO</name>
<dbReference type="RefSeq" id="WP_367752037.1">
    <property type="nucleotide sequence ID" value="NZ_CP165625.1"/>
</dbReference>
<sequence>MSHVLAKLNNVPIAVIKEILEKDKEFHASQGMYLENIWQNTDNDTEVFFLFKIDSIEKTKVLINKLHAQALVENPEANLPTMIYLQ</sequence>